<dbReference type="InterPro" id="IPR007259">
    <property type="entry name" value="GCP"/>
</dbReference>
<feature type="compositionally biased region" description="Acidic residues" evidence="6">
    <location>
        <begin position="193"/>
        <end position="240"/>
    </location>
</feature>
<evidence type="ECO:0000256" key="5">
    <source>
        <dbReference type="ARBA" id="ARBA00023212"/>
    </source>
</evidence>
<accession>A0ABY1UH47</accession>
<evidence type="ECO:0000313" key="10">
    <source>
        <dbReference type="Proteomes" id="UP000831156"/>
    </source>
</evidence>
<dbReference type="Pfam" id="PF17681">
    <property type="entry name" value="GCP_N_terminal"/>
    <property type="match status" value="1"/>
</dbReference>
<dbReference type="InterPro" id="IPR041470">
    <property type="entry name" value="GCP_N"/>
</dbReference>
<evidence type="ECO:0000256" key="6">
    <source>
        <dbReference type="SAM" id="MobiDB-lite"/>
    </source>
</evidence>
<organism evidence="9 10">
    <name type="scientific">Plasmodium gaboni</name>
    <dbReference type="NCBI Taxonomy" id="647221"/>
    <lineage>
        <taxon>Eukaryota</taxon>
        <taxon>Sar</taxon>
        <taxon>Alveolata</taxon>
        <taxon>Apicomplexa</taxon>
        <taxon>Aconoidasida</taxon>
        <taxon>Haemosporida</taxon>
        <taxon>Plasmodiidae</taxon>
        <taxon>Plasmodium</taxon>
        <taxon>Plasmodium (Laverania)</taxon>
    </lineage>
</organism>
<dbReference type="PANTHER" id="PTHR19302">
    <property type="entry name" value="GAMMA TUBULIN COMPLEX PROTEIN"/>
    <property type="match status" value="1"/>
</dbReference>
<feature type="region of interest" description="Disordered" evidence="6">
    <location>
        <begin position="138"/>
        <end position="257"/>
    </location>
</feature>
<dbReference type="Pfam" id="PF04130">
    <property type="entry name" value="GCP_C_terminal"/>
    <property type="match status" value="1"/>
</dbReference>
<dbReference type="InterPro" id="IPR042241">
    <property type="entry name" value="GCP_C_sf"/>
</dbReference>
<dbReference type="InterPro" id="IPR040457">
    <property type="entry name" value="GCP_C"/>
</dbReference>
<protein>
    <submittedName>
        <fullName evidence="9">Spindle pole body protein, putative</fullName>
    </submittedName>
</protein>
<dbReference type="Gene3D" id="1.20.120.1900">
    <property type="entry name" value="Gamma-tubulin complex, C-terminal domain"/>
    <property type="match status" value="1"/>
</dbReference>
<feature type="region of interest" description="Disordered" evidence="6">
    <location>
        <begin position="704"/>
        <end position="745"/>
    </location>
</feature>
<evidence type="ECO:0000313" key="9">
    <source>
        <dbReference type="EMBL" id="SOV10704.1"/>
    </source>
</evidence>
<feature type="compositionally biased region" description="Low complexity" evidence="6">
    <location>
        <begin position="719"/>
        <end position="745"/>
    </location>
</feature>
<sequence>MMNREKLIKLLEKENKNRMNIKNVKFRDCHCMFNNYSQCYVNVKNKYENKDFWKYENIYGNDNIIKRSVQEEEEKKKKSIEDNYNKESSLEFTYPYRYESNRNIFLIINSENINLGNSCIYHNDMIYIIHNNKRYEHMNLPKRTKKKKKKKKRKTKKTKTKKRTLHNMKNDTFGTLTNMNDEKDYMKYNQDNPDQDDVNDYDDYQDDDYDEDDDDDDDDDEDDDDDDEDDDNDDDDDYDDNYNNSFDNSYDNQYNLKRNKKKINPMYNSTIFETSNMNFCVKDEKRIKKEKQKNSLHKRNIIYSDDDSDNNYEHIFTHINSDLFFLSISNDHIEKENNLYIQNEQFINYDDVIFRKFKFHKNLFVNMDSCNSWIIIKKSILINEYMARSEKNDLTDINDVLYDVVNMYHRIYNCYTRLYINDEFLLLNNKTKEILGVQNVASHINNTTYNNINNMDNINNYNNMREHLKRTEKKKKINNYNNNDELSTADTGDDMLPNNYEYNEESKYYKLVLIKKMSLKHLFNNQTDINILFSFHNACLSNYNKLDENYSYLLINNYNLNNKSEHFLNISMNKNYNNNNNNNDSNILSNEMYSYFNNYLTKKIVENYSTYSLYIKECLLIIDILYILNNTYGNLIYIKEYYKYDHENYYTNIISNIVQKKKEKKKKNYKNIKNIYDKPKENNRKESNSIYSISSFSEKKYKNNNTIHTNNLRSEEIPYDSMSSSNMSSSNMSSSNKSSPNSSISYDISKMRKRGKNNLNYINRKQLNNDLIYFFPKYKLIIHPTLLNVNEQNNSNIEIAREILYLGIYIRKIQKFIEINKRSQSCNFTFDIFCCCLYNISAHILNHINKIEENVRNIYNFTKINMKNNMQNNMQNNMKNNMKSNMKSNMKNNNQNNHNNNNTFINDDDLSLCLFDEYKLSTCTDPEEKKIFFSINNLFHKNIQDFNLFFNINIEKAEDISLYKIKISVLPLIQIAKLLNKIINKIIKKKKINNSKYLIDLIYNLQEYLNPDDINKKVLLYLLKNITTPLFDFIKNYIFYGKVKDTYKEFFIHENKHITPYYKQNHKPYFNNMYKYIFKKYIDLSTNYWGAKYIILNDKVPKFLKKLSNHIFITGKYIDVLSACSKILNIQRKTSFYLIDQDESKNINENININIDNTQNNNMNSLLYPKDVIYKPKYNENIKNEQYTNNDNIINPYFYNNFYKSQIETNHTINRQIIDAKKKYSYMNLPYEDEYYEHNKNDEKNKSCFLVYDSDKKVYENLIHNQHLYASKKMFELYIKKIDIKEKIKHHYFFFFLQISDYLKYFYILSHEYLEKLYHYKKNNVLNKLKNFFDISIRSSVLYHLKYKKDYNVAISDIFSIMDNVNLIIDLRKFQISNEQQGQNKKCSNNNNSGDEDDDDGGDYYNNNGNKYNNYEDEYNDDEEERNNYLNKNNYDEDNEEEEDENDEQDDNETDDDEEEYEYEDDDDNETDNDRNNYNNINKNYHDDHVHNNSLNIESNPLHINDTTNQKKQHYNEEYYKYKNERIIKKNAELKNKGAIKKKKKKVTKKKKNVSKLNEIRRNKNKTNTNNMNNTNSMNNINNLNNINSKNKNVDDMSFNPLKNIKNNFILKNINNNGPSNMNVEIYKGLILSYKNMFPYNLIFNNITIFKYTLIFRVLNYCKYIEHKLSEVWLNHMFVKNININDECTNNLMICIHTRECMIHFLKCYLYHIQNDVIKSEYNNMNNKLKETLIFDDIIHIHNTYLNNILKYSFIMNNNIITCILKLISISHIFTRHILKFNFDKNEQIENITTHDNVKSNILNTNTTHMKNNPHNNNNNKYNNKNNYHKKIVQELLTDKAYISMIQNTIKHYDKHFKNFFLLLTEYVNNNIDEYAHNFLIKLDYNFYYTNKYKISYQNPTSFNNDLNSEYVNDNCNDYVDDSNDTRERTKENVVGNNYNNNVSNYNHIQTNINPVESNNIQTKRKQNLFLTNDRNYNNIDINSHTNINDMNNINMMNKDENYNLYREKITSEIKNHSPNEYNRNNIISSQNIHNNNNSNYHQINYSLHRFNNNNNDNINVHADLHNLNDKSNFYKKENYNNNNDTNNNNYQYTNNNSHKGSNEKNNIYNNHSISYIRNNYNKNILNNNKDTILSEKHYLKEKNHISFQNKNHDSPSPLHINNFNNEENNNNMENNNISPLNYSKLKKFNTSYNNNENMKNINLSDIDLDSIDNSRYSSKYNA</sequence>
<feature type="region of interest" description="Disordered" evidence="6">
    <location>
        <begin position="2077"/>
        <end position="2104"/>
    </location>
</feature>
<evidence type="ECO:0000259" key="7">
    <source>
        <dbReference type="Pfam" id="PF04130"/>
    </source>
</evidence>
<feature type="compositionally biased region" description="Acidic residues" evidence="6">
    <location>
        <begin position="1436"/>
        <end position="1471"/>
    </location>
</feature>
<evidence type="ECO:0000259" key="8">
    <source>
        <dbReference type="Pfam" id="PF17681"/>
    </source>
</evidence>
<evidence type="ECO:0000256" key="2">
    <source>
        <dbReference type="ARBA" id="ARBA00010337"/>
    </source>
</evidence>
<feature type="compositionally biased region" description="Basic residues" evidence="6">
    <location>
        <begin position="140"/>
        <end position="166"/>
    </location>
</feature>
<name>A0ABY1UH47_9APIC</name>
<keyword evidence="4" id="KW-0493">Microtubule</keyword>
<proteinExistence type="inferred from homology"/>
<keyword evidence="10" id="KW-1185">Reference proteome</keyword>
<comment type="subcellular location">
    <subcellularLocation>
        <location evidence="1">Cytoplasm</location>
        <location evidence="1">Cytoskeleton</location>
    </subcellularLocation>
</comment>
<comment type="similarity">
    <text evidence="2">Belongs to the TUBGCP family.</text>
</comment>
<feature type="compositionally biased region" description="Acidic residues" evidence="6">
    <location>
        <begin position="1415"/>
        <end position="1425"/>
    </location>
</feature>
<feature type="compositionally biased region" description="Polar residues" evidence="6">
    <location>
        <begin position="170"/>
        <end position="179"/>
    </location>
</feature>
<feature type="domain" description="Gamma tubulin complex component C-terminal" evidence="7">
    <location>
        <begin position="1608"/>
        <end position="1889"/>
    </location>
</feature>
<evidence type="ECO:0000256" key="4">
    <source>
        <dbReference type="ARBA" id="ARBA00022701"/>
    </source>
</evidence>
<keyword evidence="3" id="KW-0963">Cytoplasm</keyword>
<evidence type="ECO:0000256" key="1">
    <source>
        <dbReference type="ARBA" id="ARBA00004245"/>
    </source>
</evidence>
<feature type="compositionally biased region" description="Low complexity" evidence="6">
    <location>
        <begin position="1403"/>
        <end position="1413"/>
    </location>
</feature>
<feature type="region of interest" description="Disordered" evidence="6">
    <location>
        <begin position="1380"/>
        <end position="1482"/>
    </location>
</feature>
<gene>
    <name evidence="9" type="ORF">PGABG01_0302800</name>
</gene>
<feature type="domain" description="Gamma tubulin complex component protein N-terminal" evidence="8">
    <location>
        <begin position="954"/>
        <end position="1281"/>
    </location>
</feature>
<feature type="compositionally biased region" description="Low complexity" evidence="6">
    <location>
        <begin position="241"/>
        <end position="255"/>
    </location>
</feature>
<dbReference type="PANTHER" id="PTHR19302:SF14">
    <property type="entry name" value="GAMMA-TUBULIN COMPLEX COMPONENT 3"/>
    <property type="match status" value="1"/>
</dbReference>
<feature type="compositionally biased region" description="Low complexity" evidence="6">
    <location>
        <begin position="2080"/>
        <end position="2097"/>
    </location>
</feature>
<reference evidence="9" key="1">
    <citation type="submission" date="2016-09" db="EMBL/GenBank/DDBJ databases">
        <authorList>
            <consortium name="Pathogen Informatics"/>
            <person name="Sun Q."/>
            <person name="Inoue M."/>
        </authorList>
    </citation>
    <scope>NUCLEOTIDE SEQUENCE</scope>
</reference>
<dbReference type="EMBL" id="LT969426">
    <property type="protein sequence ID" value="SOV10704.1"/>
    <property type="molecule type" value="Genomic_DNA"/>
</dbReference>
<evidence type="ECO:0000256" key="3">
    <source>
        <dbReference type="ARBA" id="ARBA00022490"/>
    </source>
</evidence>
<keyword evidence="5" id="KW-0206">Cytoskeleton</keyword>
<dbReference type="Proteomes" id="UP000831156">
    <property type="component" value="Chromosome 3"/>
</dbReference>